<sequence>MQLFSGEGRQTFSAVDIVKIVAHRRKFKATGVHLLNFFDTFGRDAVHFKLNAVGFSVGLHRLERADKIALSGGIEIMHACRAAAGKHEVIKARDAHGVSSRPVEQV</sequence>
<protein>
    <submittedName>
        <fullName evidence="1">Uncharacterized protein</fullName>
    </submittedName>
</protein>
<organism evidence="1">
    <name type="scientific">bioreactor metagenome</name>
    <dbReference type="NCBI Taxonomy" id="1076179"/>
    <lineage>
        <taxon>unclassified sequences</taxon>
        <taxon>metagenomes</taxon>
        <taxon>ecological metagenomes</taxon>
    </lineage>
</organism>
<accession>A0A645DAY9</accession>
<gene>
    <name evidence="1" type="ORF">SDC9_133686</name>
</gene>
<proteinExistence type="predicted"/>
<dbReference type="EMBL" id="VSSQ01034593">
    <property type="protein sequence ID" value="MPM86596.1"/>
    <property type="molecule type" value="Genomic_DNA"/>
</dbReference>
<evidence type="ECO:0000313" key="1">
    <source>
        <dbReference type="EMBL" id="MPM86596.1"/>
    </source>
</evidence>
<reference evidence="1" key="1">
    <citation type="submission" date="2019-08" db="EMBL/GenBank/DDBJ databases">
        <authorList>
            <person name="Kucharzyk K."/>
            <person name="Murdoch R.W."/>
            <person name="Higgins S."/>
            <person name="Loffler F."/>
        </authorList>
    </citation>
    <scope>NUCLEOTIDE SEQUENCE</scope>
</reference>
<dbReference type="AlphaFoldDB" id="A0A645DAY9"/>
<name>A0A645DAY9_9ZZZZ</name>
<comment type="caution">
    <text evidence="1">The sequence shown here is derived from an EMBL/GenBank/DDBJ whole genome shotgun (WGS) entry which is preliminary data.</text>
</comment>